<keyword evidence="2" id="KW-1185">Reference proteome</keyword>
<dbReference type="PANTHER" id="PTHR47331">
    <property type="entry name" value="PHD-TYPE DOMAIN-CONTAINING PROTEIN"/>
    <property type="match status" value="1"/>
</dbReference>
<organism evidence="1 2">
    <name type="scientific">Necator americanus</name>
    <name type="common">Human hookworm</name>
    <dbReference type="NCBI Taxonomy" id="51031"/>
    <lineage>
        <taxon>Eukaryota</taxon>
        <taxon>Metazoa</taxon>
        <taxon>Ecdysozoa</taxon>
        <taxon>Nematoda</taxon>
        <taxon>Chromadorea</taxon>
        <taxon>Rhabditida</taxon>
        <taxon>Rhabditina</taxon>
        <taxon>Rhabditomorpha</taxon>
        <taxon>Strongyloidea</taxon>
        <taxon>Ancylostomatidae</taxon>
        <taxon>Bunostominae</taxon>
        <taxon>Necator</taxon>
    </lineage>
</organism>
<dbReference type="EMBL" id="JAVFWL010000006">
    <property type="protein sequence ID" value="KAK6764903.1"/>
    <property type="molecule type" value="Genomic_DNA"/>
</dbReference>
<dbReference type="PANTHER" id="PTHR47331:SF2">
    <property type="match status" value="1"/>
</dbReference>
<dbReference type="Proteomes" id="UP001303046">
    <property type="component" value="Unassembled WGS sequence"/>
</dbReference>
<name>A0ABR1EQI8_NECAM</name>
<gene>
    <name evidence="1" type="primary">Necator_chrX.g25174</name>
    <name evidence="1" type="ORF">RB195_025008</name>
</gene>
<accession>A0ABR1EQI8</accession>
<evidence type="ECO:0000313" key="2">
    <source>
        <dbReference type="Proteomes" id="UP001303046"/>
    </source>
</evidence>
<dbReference type="Gene3D" id="3.30.420.10">
    <property type="entry name" value="Ribonuclease H-like superfamily/Ribonuclease H"/>
    <property type="match status" value="1"/>
</dbReference>
<reference evidence="1 2" key="1">
    <citation type="submission" date="2023-08" db="EMBL/GenBank/DDBJ databases">
        <title>A Necator americanus chromosomal reference genome.</title>
        <authorList>
            <person name="Ilik V."/>
            <person name="Petrzelkova K.J."/>
            <person name="Pardy F."/>
            <person name="Fuh T."/>
            <person name="Niatou-Singa F.S."/>
            <person name="Gouil Q."/>
            <person name="Baker L."/>
            <person name="Ritchie M.E."/>
            <person name="Jex A.R."/>
            <person name="Gazzola D."/>
            <person name="Li H."/>
            <person name="Toshio Fujiwara R."/>
            <person name="Zhan B."/>
            <person name="Aroian R.V."/>
            <person name="Pafco B."/>
            <person name="Schwarz E.M."/>
        </authorList>
    </citation>
    <scope>NUCLEOTIDE SEQUENCE [LARGE SCALE GENOMIC DNA]</scope>
    <source>
        <strain evidence="1 2">Aroian</strain>
        <tissue evidence="1">Whole animal</tissue>
    </source>
</reference>
<protein>
    <submittedName>
        <fullName evidence="1">Uncharacterized protein</fullName>
    </submittedName>
</protein>
<proteinExistence type="predicted"/>
<sequence>MNYCAPEGLKWIFNPPASPWMGGVWERLVGSVKRSFQKSVGRKKLSFEHMATVVTPIEAIIDTRLLTKLSAIDLSEILLGTIDFLQGNFKFSIANSEMSNFRNDPTFEPKLIQTAAQAYEALASSENIAIKFWEKWNTEYLSILRDSHRC</sequence>
<dbReference type="SUPFAM" id="SSF53098">
    <property type="entry name" value="Ribonuclease H-like"/>
    <property type="match status" value="1"/>
</dbReference>
<evidence type="ECO:0000313" key="1">
    <source>
        <dbReference type="EMBL" id="KAK6764903.1"/>
    </source>
</evidence>
<dbReference type="InterPro" id="IPR036397">
    <property type="entry name" value="RNaseH_sf"/>
</dbReference>
<dbReference type="InterPro" id="IPR012337">
    <property type="entry name" value="RNaseH-like_sf"/>
</dbReference>
<comment type="caution">
    <text evidence="1">The sequence shown here is derived from an EMBL/GenBank/DDBJ whole genome shotgun (WGS) entry which is preliminary data.</text>
</comment>